<gene>
    <name evidence="4" type="ORF">DWY58_03545</name>
    <name evidence="3" type="ORF">DXC34_07370</name>
</gene>
<feature type="coiled-coil region" evidence="1">
    <location>
        <begin position="342"/>
        <end position="369"/>
    </location>
</feature>
<evidence type="ECO:0000313" key="3">
    <source>
        <dbReference type="EMBL" id="RGM13619.1"/>
    </source>
</evidence>
<evidence type="ECO:0000256" key="1">
    <source>
        <dbReference type="SAM" id="Coils"/>
    </source>
</evidence>
<dbReference type="Proteomes" id="UP000261223">
    <property type="component" value="Unassembled WGS sequence"/>
</dbReference>
<feature type="transmembrane region" description="Helical" evidence="2">
    <location>
        <begin position="310"/>
        <end position="331"/>
    </location>
</feature>
<dbReference type="InterPro" id="IPR011990">
    <property type="entry name" value="TPR-like_helical_dom_sf"/>
</dbReference>
<dbReference type="RefSeq" id="WP_117741614.1">
    <property type="nucleotide sequence ID" value="NZ_QRUB01000002.1"/>
</dbReference>
<dbReference type="EMBL" id="QSSV01000008">
    <property type="protein sequence ID" value="RGM13619.1"/>
    <property type="molecule type" value="Genomic_DNA"/>
</dbReference>
<dbReference type="SUPFAM" id="SSF48452">
    <property type="entry name" value="TPR-like"/>
    <property type="match status" value="1"/>
</dbReference>
<dbReference type="AlphaFoldDB" id="A0A3E4UPN0"/>
<dbReference type="Gene3D" id="1.25.40.10">
    <property type="entry name" value="Tetratricopeptide repeat domain"/>
    <property type="match status" value="1"/>
</dbReference>
<reference evidence="5 6" key="1">
    <citation type="submission" date="2018-08" db="EMBL/GenBank/DDBJ databases">
        <title>A genome reference for cultivated species of the human gut microbiota.</title>
        <authorList>
            <person name="Zou Y."/>
            <person name="Xue W."/>
            <person name="Luo G."/>
        </authorList>
    </citation>
    <scope>NUCLEOTIDE SEQUENCE [LARGE SCALE GENOMIC DNA]</scope>
    <source>
        <strain evidence="4 6">AF25-6</strain>
        <strain evidence="3 5">TF03-6</strain>
    </source>
</reference>
<accession>A0A3E4UPN0</accession>
<evidence type="ECO:0000313" key="4">
    <source>
        <dbReference type="EMBL" id="RGR29114.1"/>
    </source>
</evidence>
<sequence length="505" mass="58615">MQEIHTKLLISRLSLVQNIFYHYIHGMKRLIIPIICIICMLLSLAGCHERKPLPSLEFADSLLTDAGDKSGALRIFLQIEEQLQSRQDPYNKGLLYERIGSIYYGQMNYVRAYHYFKQARENFQVSDSLRKETEATLDMAASSYRQKDLERAIRLYSAALDLADEQADERLAGAALSNLASLYVKSGRKQIPQDLLLRIEQSARKASRYGPHTMIDVQLLKHRTDSARHYLQLAEAQDNDVLDLAELQYTAYRIEALSGNFRKATDHIHRYIYLTDSLTRSTMQISAGITEKEYFQEQSAFAEYRMKNRIFWETTVTCGIFILAGIAVYIIRQRLRIQRERNDRYLLLAEEARAEYRALTRQLEGRQNTEKRLKSLVASRFDILDKLGKTYYERENTSSQQAAMFQEVKRIITDFSENSEMLRELEQMADTCHDNVMQKLRQDFPAMKENDIRLLCYIFTGFSPQVISLFTKESVANIYARKSRLKSRIKAAGTPHTDLFLSLFG</sequence>
<evidence type="ECO:0000256" key="2">
    <source>
        <dbReference type="SAM" id="Phobius"/>
    </source>
</evidence>
<evidence type="ECO:0000313" key="5">
    <source>
        <dbReference type="Proteomes" id="UP000261223"/>
    </source>
</evidence>
<dbReference type="Proteomes" id="UP000284161">
    <property type="component" value="Unassembled WGS sequence"/>
</dbReference>
<organism evidence="3 5">
    <name type="scientific">Bacteroides stercoris</name>
    <dbReference type="NCBI Taxonomy" id="46506"/>
    <lineage>
        <taxon>Bacteria</taxon>
        <taxon>Pseudomonadati</taxon>
        <taxon>Bacteroidota</taxon>
        <taxon>Bacteroidia</taxon>
        <taxon>Bacteroidales</taxon>
        <taxon>Bacteroidaceae</taxon>
        <taxon>Bacteroides</taxon>
    </lineage>
</organism>
<name>A0A3E4UPN0_BACSE</name>
<dbReference type="EMBL" id="QRUB01000002">
    <property type="protein sequence ID" value="RGR29114.1"/>
    <property type="molecule type" value="Genomic_DNA"/>
</dbReference>
<proteinExistence type="predicted"/>
<keyword evidence="2" id="KW-0812">Transmembrane</keyword>
<evidence type="ECO:0000313" key="6">
    <source>
        <dbReference type="Proteomes" id="UP000284161"/>
    </source>
</evidence>
<feature type="transmembrane region" description="Helical" evidence="2">
    <location>
        <begin position="30"/>
        <end position="46"/>
    </location>
</feature>
<comment type="caution">
    <text evidence="3">The sequence shown here is derived from an EMBL/GenBank/DDBJ whole genome shotgun (WGS) entry which is preliminary data.</text>
</comment>
<keyword evidence="2" id="KW-1133">Transmembrane helix</keyword>
<keyword evidence="1" id="KW-0175">Coiled coil</keyword>
<keyword evidence="2" id="KW-0472">Membrane</keyword>
<protein>
    <submittedName>
        <fullName evidence="3">Uncharacterized protein</fullName>
    </submittedName>
</protein>